<evidence type="ECO:0000313" key="4">
    <source>
        <dbReference type="Proteomes" id="UP000714380"/>
    </source>
</evidence>
<dbReference type="SUPFAM" id="SSF56954">
    <property type="entry name" value="Outer membrane efflux proteins (OEP)"/>
    <property type="match status" value="1"/>
</dbReference>
<gene>
    <name evidence="3" type="ORF">I9W95_17150</name>
</gene>
<dbReference type="PANTHER" id="PTHR30203:SF33">
    <property type="entry name" value="BLR4455 PROTEIN"/>
    <property type="match status" value="1"/>
</dbReference>
<protein>
    <submittedName>
        <fullName evidence="3">TolC family protein</fullName>
    </submittedName>
</protein>
<dbReference type="PANTHER" id="PTHR30203">
    <property type="entry name" value="OUTER MEMBRANE CATION EFFLUX PROTEIN"/>
    <property type="match status" value="1"/>
</dbReference>
<dbReference type="InterPro" id="IPR010131">
    <property type="entry name" value="MdtP/NodT-like"/>
</dbReference>
<dbReference type="Gene3D" id="1.20.1600.10">
    <property type="entry name" value="Outer membrane efflux proteins (OEP)"/>
    <property type="match status" value="1"/>
</dbReference>
<dbReference type="NCBIfam" id="TIGR01845">
    <property type="entry name" value="outer_NodT"/>
    <property type="match status" value="1"/>
</dbReference>
<keyword evidence="4" id="KW-1185">Reference proteome</keyword>
<comment type="similarity">
    <text evidence="1 2">Belongs to the outer membrane factor (OMF) (TC 1.B.17) family.</text>
</comment>
<reference evidence="3 4" key="1">
    <citation type="submission" date="2020-12" db="EMBL/GenBank/DDBJ databases">
        <title>Novel Thalassolituus-related marine hydrocarbonoclastic bacteria mediated algae-derived hydrocarbons mineralization in twilight zone of the northern South China Sea.</title>
        <authorList>
            <person name="Dong C."/>
        </authorList>
    </citation>
    <scope>NUCLEOTIDE SEQUENCE [LARGE SCALE GENOMIC DNA]</scope>
    <source>
        <strain evidence="3 4">IMCC1826</strain>
    </source>
</reference>
<organism evidence="3 4">
    <name type="scientific">Thalassolituus marinus</name>
    <dbReference type="NCBI Taxonomy" id="671053"/>
    <lineage>
        <taxon>Bacteria</taxon>
        <taxon>Pseudomonadati</taxon>
        <taxon>Pseudomonadota</taxon>
        <taxon>Gammaproteobacteria</taxon>
        <taxon>Oceanospirillales</taxon>
        <taxon>Oceanospirillaceae</taxon>
        <taxon>Thalassolituus</taxon>
    </lineage>
</organism>
<keyword evidence="2" id="KW-0732">Signal</keyword>
<keyword evidence="2" id="KW-0449">Lipoprotein</keyword>
<dbReference type="EMBL" id="JAEDAH010000104">
    <property type="protein sequence ID" value="MCA6065326.1"/>
    <property type="molecule type" value="Genomic_DNA"/>
</dbReference>
<evidence type="ECO:0000256" key="1">
    <source>
        <dbReference type="ARBA" id="ARBA00007613"/>
    </source>
</evidence>
<dbReference type="Gene3D" id="2.20.200.10">
    <property type="entry name" value="Outer membrane efflux proteins (OEP)"/>
    <property type="match status" value="1"/>
</dbReference>
<feature type="signal peptide" evidence="2">
    <location>
        <begin position="1"/>
        <end position="27"/>
    </location>
</feature>
<dbReference type="InterPro" id="IPR003423">
    <property type="entry name" value="OMP_efflux"/>
</dbReference>
<dbReference type="Pfam" id="PF02321">
    <property type="entry name" value="OEP"/>
    <property type="match status" value="2"/>
</dbReference>
<keyword evidence="2" id="KW-1134">Transmembrane beta strand</keyword>
<keyword evidence="2" id="KW-0812">Transmembrane</keyword>
<dbReference type="RefSeq" id="WP_225677159.1">
    <property type="nucleotide sequence ID" value="NZ_JAEDAH010000104.1"/>
</dbReference>
<dbReference type="PROSITE" id="PS51257">
    <property type="entry name" value="PROKAR_LIPOPROTEIN"/>
    <property type="match status" value="1"/>
</dbReference>
<keyword evidence="2" id="KW-0472">Membrane</keyword>
<sequence length="462" mass="50730">MHYARISLPVVLAGLLLGGCSTVSPVAQPDMPLPEQLGDSSGALTTAPSWWQDFSDDNLNQLVQQGLKQNFALQAAWASLESSRAVWRQAGADQFPQLDLNVKKSRQWQEDDTTTTSWSAGLSASYEVDFWGRVSALDDKARFTAMSGEAAVRTQANTVAAQIALNWYGLIKQHELLRLLEQQKQRITDALKVTEGRFQRGQAAISDVWQQQQLLESINTDLISAHAQRDAYHQQLALWTGDAAGLDLNNPRAYSASDILPAVDGVDAGVGLNQLQSRPDVQQAWLAVQSANAGLAAAVANRYPRLTLTASYTGSAPELADVMDNWVANLAAGLVMPLIDGGNRRAAVAQSEAEVKAALADYQQTLLEAALEVQQALIDEREAAATLLSLQRRLELARKTEAFQSNRYRKGVGDFLSLLNTREDLITLEQQVLNARWTQIQKRIELYRAVSHGDFLHKETSV</sequence>
<keyword evidence="2" id="KW-0564">Palmitate</keyword>
<evidence type="ECO:0000256" key="2">
    <source>
        <dbReference type="RuleBase" id="RU362097"/>
    </source>
</evidence>
<comment type="subcellular location">
    <subcellularLocation>
        <location evidence="2">Cell outer membrane</location>
        <topology evidence="2">Lipid-anchor</topology>
    </subcellularLocation>
</comment>
<dbReference type="Proteomes" id="UP000714380">
    <property type="component" value="Unassembled WGS sequence"/>
</dbReference>
<proteinExistence type="inferred from homology"/>
<name>A0ABS7ZY02_9GAMM</name>
<feature type="chain" id="PRO_5044956505" evidence="2">
    <location>
        <begin position="28"/>
        <end position="462"/>
    </location>
</feature>
<evidence type="ECO:0000313" key="3">
    <source>
        <dbReference type="EMBL" id="MCA6065326.1"/>
    </source>
</evidence>
<accession>A0ABS7ZY02</accession>
<comment type="caution">
    <text evidence="3">The sequence shown here is derived from an EMBL/GenBank/DDBJ whole genome shotgun (WGS) entry which is preliminary data.</text>
</comment>